<dbReference type="AlphaFoldDB" id="A0A3R8QZI9"/>
<protein>
    <submittedName>
        <fullName evidence="2">Uncharacterized protein</fullName>
    </submittedName>
</protein>
<comment type="caution">
    <text evidence="2">The sequence shown here is derived from an EMBL/GenBank/DDBJ whole genome shotgun (WGS) entry which is preliminary data.</text>
</comment>
<evidence type="ECO:0000256" key="1">
    <source>
        <dbReference type="SAM" id="SignalP"/>
    </source>
</evidence>
<gene>
    <name evidence="2" type="ORF">DZC72_13315</name>
</gene>
<dbReference type="RefSeq" id="WP_125223379.1">
    <property type="nucleotide sequence ID" value="NZ_QUSX01000002.1"/>
</dbReference>
<dbReference type="PROSITE" id="PS51257">
    <property type="entry name" value="PROKAR_LIPOPROTEIN"/>
    <property type="match status" value="1"/>
</dbReference>
<dbReference type="Gene3D" id="2.120.10.30">
    <property type="entry name" value="TolB, C-terminal domain"/>
    <property type="match status" value="1"/>
</dbReference>
<dbReference type="OrthoDB" id="9809364at2"/>
<dbReference type="Proteomes" id="UP000286990">
    <property type="component" value="Unassembled WGS sequence"/>
</dbReference>
<evidence type="ECO:0000313" key="2">
    <source>
        <dbReference type="EMBL" id="RRQ48659.1"/>
    </source>
</evidence>
<keyword evidence="1" id="KW-0732">Signal</keyword>
<dbReference type="EMBL" id="QUSX01000002">
    <property type="protein sequence ID" value="RRQ48659.1"/>
    <property type="molecule type" value="Genomic_DNA"/>
</dbReference>
<reference evidence="3" key="1">
    <citation type="submission" date="2018-08" db="EMBL/GenBank/DDBJ databases">
        <authorList>
            <person name="Khan S.A."/>
            <person name="J S.E."/>
        </authorList>
    </citation>
    <scope>NUCLEOTIDE SEQUENCE [LARGE SCALE GENOMIC DNA]</scope>
    <source>
        <strain evidence="3">PoM-212</strain>
    </source>
</reference>
<dbReference type="Pfam" id="PF07676">
    <property type="entry name" value="PD40"/>
    <property type="match status" value="2"/>
</dbReference>
<dbReference type="InterPro" id="IPR011659">
    <property type="entry name" value="WD40"/>
</dbReference>
<feature type="signal peptide" evidence="1">
    <location>
        <begin position="1"/>
        <end position="21"/>
    </location>
</feature>
<dbReference type="SUPFAM" id="SSF82171">
    <property type="entry name" value="DPP6 N-terminal domain-like"/>
    <property type="match status" value="1"/>
</dbReference>
<keyword evidence="3" id="KW-1185">Reference proteome</keyword>
<sequence>MKAVKVTFLFLLFLLFSCKKESPSNLTLLDANTPTDTPLIFGNGIISTNNYEFAVTFTPEMDELYFTRRKPNADNEIYTMKLVDGKWSNPEPALFTATEGWDFEPHISPNGDTLYFGSTRPLPDATKSNGLHQWYSKKEVNGWSSPLPMENPFMDRSVIMYLTSSENGNLYFTTGEKGDKPEDWVIYKSVLEDGQYKSIDRMGQKINATGKWIAHSYIAPDESYLIYDFKSDLGFGDSDLYISFNKNGEWTVPLNLGPKINTEKTEMTPSVSPDGNFLFFHRGSKDDGNIYWVDFKQIKARMEKNLTVNKH</sequence>
<reference evidence="3" key="2">
    <citation type="submission" date="2018-12" db="EMBL/GenBank/DDBJ databases">
        <title>Maribacter lutimaris sp. nov., isolated from marine sediment.</title>
        <authorList>
            <person name="Kim K.K."/>
        </authorList>
    </citation>
    <scope>NUCLEOTIDE SEQUENCE [LARGE SCALE GENOMIC DNA]</scope>
    <source>
        <strain evidence="3">PoM-212</strain>
    </source>
</reference>
<accession>A0A3R8QZI9</accession>
<name>A0A3R8QZI9_9FLAO</name>
<evidence type="ECO:0000313" key="3">
    <source>
        <dbReference type="Proteomes" id="UP000286990"/>
    </source>
</evidence>
<feature type="chain" id="PRO_5018681692" evidence="1">
    <location>
        <begin position="22"/>
        <end position="311"/>
    </location>
</feature>
<organism evidence="2 3">
    <name type="scientific">Maribacter algicola</name>
    <dbReference type="NCBI Taxonomy" id="2498892"/>
    <lineage>
        <taxon>Bacteria</taxon>
        <taxon>Pseudomonadati</taxon>
        <taxon>Bacteroidota</taxon>
        <taxon>Flavobacteriia</taxon>
        <taxon>Flavobacteriales</taxon>
        <taxon>Flavobacteriaceae</taxon>
        <taxon>Maribacter</taxon>
    </lineage>
</organism>
<dbReference type="InterPro" id="IPR011042">
    <property type="entry name" value="6-blade_b-propeller_TolB-like"/>
</dbReference>
<proteinExistence type="predicted"/>